<dbReference type="EMBL" id="JAJEQD010000003">
    <property type="protein sequence ID" value="MCC2155963.1"/>
    <property type="molecule type" value="Genomic_DNA"/>
</dbReference>
<dbReference type="InterPro" id="IPR010359">
    <property type="entry name" value="IrrE_HExxH"/>
</dbReference>
<name>A0ABS8F0M1_9FIRM</name>
<accession>A0ABS8F0M1</accession>
<dbReference type="RefSeq" id="WP_227720768.1">
    <property type="nucleotide sequence ID" value="NZ_JAJEQD010000003.1"/>
</dbReference>
<evidence type="ECO:0000313" key="2">
    <source>
        <dbReference type="EMBL" id="MCC2155963.1"/>
    </source>
</evidence>
<comment type="caution">
    <text evidence="2">The sequence shown here is derived from an EMBL/GenBank/DDBJ whole genome shotgun (WGS) entry which is preliminary data.</text>
</comment>
<sequence length="91" mass="10598">MSINLIYTQLKKTQTAVARLNEDGSHSILVNLNKPLDAQRVSVLHELGHIKHDDFHSEKHINLIERIAHDRELDEDIDEEFFYHVVNSKDV</sequence>
<keyword evidence="3" id="KW-1185">Reference proteome</keyword>
<protein>
    <submittedName>
        <fullName evidence="2">ImmA/IrrE family metallo-endopeptidase</fullName>
    </submittedName>
</protein>
<evidence type="ECO:0000259" key="1">
    <source>
        <dbReference type="Pfam" id="PF06114"/>
    </source>
</evidence>
<dbReference type="Pfam" id="PF06114">
    <property type="entry name" value="Peptidase_M78"/>
    <property type="match status" value="1"/>
</dbReference>
<dbReference type="Gene3D" id="3.30.2010.10">
    <property type="entry name" value="Metalloproteases ('zincins'), catalytic domain"/>
    <property type="match status" value="1"/>
</dbReference>
<gene>
    <name evidence="2" type="ORF">LKD20_02240</name>
</gene>
<evidence type="ECO:0000313" key="3">
    <source>
        <dbReference type="Proteomes" id="UP001198241"/>
    </source>
</evidence>
<proteinExistence type="predicted"/>
<reference evidence="2 3" key="1">
    <citation type="submission" date="2021-10" db="EMBL/GenBank/DDBJ databases">
        <title>Anaerobic single-cell dispensing facilitates the cultivation of human gut bacteria.</title>
        <authorList>
            <person name="Afrizal A."/>
        </authorList>
    </citation>
    <scope>NUCLEOTIDE SEQUENCE [LARGE SCALE GENOMIC DNA]</scope>
    <source>
        <strain evidence="2 3">CLA-AA-H247</strain>
    </source>
</reference>
<feature type="domain" description="IrrE N-terminal-like" evidence="1">
    <location>
        <begin position="2"/>
        <end position="57"/>
    </location>
</feature>
<organism evidence="2 3">
    <name type="scientific">Veillonella fallax</name>
    <dbReference type="NCBI Taxonomy" id="2881272"/>
    <lineage>
        <taxon>Bacteria</taxon>
        <taxon>Bacillati</taxon>
        <taxon>Bacillota</taxon>
        <taxon>Negativicutes</taxon>
        <taxon>Veillonellales</taxon>
        <taxon>Veillonellaceae</taxon>
        <taxon>Veillonella</taxon>
    </lineage>
</organism>
<dbReference type="Proteomes" id="UP001198241">
    <property type="component" value="Unassembled WGS sequence"/>
</dbReference>